<reference evidence="1 2" key="1">
    <citation type="submission" date="2016-10" db="EMBL/GenBank/DDBJ databases">
        <authorList>
            <person name="de Groot N.N."/>
        </authorList>
    </citation>
    <scope>NUCLEOTIDE SEQUENCE [LARGE SCALE GENOMIC DNA]</scope>
    <source>
        <strain evidence="1 2">DSM 13305</strain>
    </source>
</reference>
<dbReference type="Proteomes" id="UP000198847">
    <property type="component" value="Unassembled WGS sequence"/>
</dbReference>
<name>A0A1H8U7F9_9FIRM</name>
<sequence length="452" mass="50380">MYSVRGKAMFAYLSWYYGNSRIMQSVQDSQGIEIDDARTALEEILKQFYADTADWAIERWEKELAVTPPENADIALRRALVKAKLLRPAIMTPAQIQAIVNQFVLGQTAKIIEIPQTYTFRIDIPLGDLLWGVEMRQALEAAKPAHLGYAIRYTVFSGLDDVAAMDEDFTAQMALLLKDYYPWPGLRLDGSWSLHDVSKLDGTWPLDAARHLDHRLPVPPGVRLNSKADVLGPLLIRTSSFHEKPEAKRLLDGRWTLDGQHVLGDNPAPIDASGDLVIRRYRRLDGKWNLDGGDKNLLNGSFPLDGRAGLDGGGIRLGITQYADSIDGKLRLQRVEKFSPAADRHPVFQEEMNVTDQGMVLHRKVSFTEEATGKPALNGEYLLNGAIALGDNLLPHEFDGALQIIHAKRLDGTWPLDGGVTVRLDGTWILNGDKLLYGGGTRLEIARRIEKL</sequence>
<dbReference type="AlphaFoldDB" id="A0A1H8U7F9"/>
<dbReference type="OrthoDB" id="1629754at2"/>
<protein>
    <recommendedName>
        <fullName evidence="3">DUF2313 domain-containing protein</fullName>
    </recommendedName>
</protein>
<organism evidence="1 2">
    <name type="scientific">Propionispora vibrioides</name>
    <dbReference type="NCBI Taxonomy" id="112903"/>
    <lineage>
        <taxon>Bacteria</taxon>
        <taxon>Bacillati</taxon>
        <taxon>Bacillota</taxon>
        <taxon>Negativicutes</taxon>
        <taxon>Selenomonadales</taxon>
        <taxon>Sporomusaceae</taxon>
        <taxon>Propionispora</taxon>
    </lineage>
</organism>
<evidence type="ECO:0000313" key="1">
    <source>
        <dbReference type="EMBL" id="SEO98764.1"/>
    </source>
</evidence>
<dbReference type="EMBL" id="FODY01000008">
    <property type="protein sequence ID" value="SEO98764.1"/>
    <property type="molecule type" value="Genomic_DNA"/>
</dbReference>
<dbReference type="Pfam" id="PF10076">
    <property type="entry name" value="Phage_Mu_Gp48"/>
    <property type="match status" value="1"/>
</dbReference>
<dbReference type="RefSeq" id="WP_091745706.1">
    <property type="nucleotide sequence ID" value="NZ_FODY01000008.1"/>
</dbReference>
<dbReference type="InterPro" id="IPR018755">
    <property type="entry name" value="Phage_Mu_Gp48"/>
</dbReference>
<accession>A0A1H8U7F9</accession>
<dbReference type="STRING" id="112903.SAMN04490178_10851"/>
<evidence type="ECO:0008006" key="3">
    <source>
        <dbReference type="Google" id="ProtNLM"/>
    </source>
</evidence>
<gene>
    <name evidence="1" type="ORF">SAMN04490178_10851</name>
</gene>
<keyword evidence="2" id="KW-1185">Reference proteome</keyword>
<evidence type="ECO:0000313" key="2">
    <source>
        <dbReference type="Proteomes" id="UP000198847"/>
    </source>
</evidence>
<proteinExistence type="predicted"/>